<dbReference type="SUPFAM" id="SSF55048">
    <property type="entry name" value="Probable ACP-binding domain of malonyl-CoA ACP transacylase"/>
    <property type="match status" value="1"/>
</dbReference>
<evidence type="ECO:0000256" key="1">
    <source>
        <dbReference type="ARBA" id="ARBA00022679"/>
    </source>
</evidence>
<feature type="domain" description="Malonyl-CoA:ACP transacylase (MAT)" evidence="4">
    <location>
        <begin position="1"/>
        <end position="155"/>
    </location>
</feature>
<sequence length="155" mass="16122">MGEFAAAHVAGVLSLEDAAKLVAARGRLMQALPSGGVMVAVQASEEEVRELLAGLEDRAGIAAVNGSASVVVSGAAEAVASVTERLSARGRKTKALSVSHAFHSPLMDPMLDAFRTVVDSVSFQAPELPVVSTLTGRPVTAEELRSADYWVSHVR</sequence>
<evidence type="ECO:0000256" key="3">
    <source>
        <dbReference type="ARBA" id="ARBA00023315"/>
    </source>
</evidence>
<evidence type="ECO:0000313" key="5">
    <source>
        <dbReference type="EMBL" id="KJY16222.1"/>
    </source>
</evidence>
<evidence type="ECO:0000313" key="6">
    <source>
        <dbReference type="Proteomes" id="UP000033551"/>
    </source>
</evidence>
<dbReference type="Gene3D" id="3.40.366.10">
    <property type="entry name" value="Malonyl-Coenzyme A Acyl Carrier Protein, domain 2"/>
    <property type="match status" value="1"/>
</dbReference>
<dbReference type="SUPFAM" id="SSF52151">
    <property type="entry name" value="FabD/lysophospholipase-like"/>
    <property type="match status" value="1"/>
</dbReference>
<evidence type="ECO:0000259" key="4">
    <source>
        <dbReference type="SMART" id="SM00827"/>
    </source>
</evidence>
<dbReference type="InterPro" id="IPR050091">
    <property type="entry name" value="PKS_NRPS_Biosynth_Enz"/>
</dbReference>
<dbReference type="InterPro" id="IPR016035">
    <property type="entry name" value="Acyl_Trfase/lysoPLipase"/>
</dbReference>
<keyword evidence="6" id="KW-1185">Reference proteome</keyword>
<reference evidence="5 6" key="1">
    <citation type="submission" date="2015-02" db="EMBL/GenBank/DDBJ databases">
        <authorList>
            <person name="Ju K.-S."/>
            <person name="Doroghazi J.R."/>
            <person name="Metcalf W."/>
        </authorList>
    </citation>
    <scope>NUCLEOTIDE SEQUENCE [LARGE SCALE GENOMIC DNA]</scope>
    <source>
        <strain evidence="5 6">NRRL ISP-5550</strain>
    </source>
</reference>
<protein>
    <recommendedName>
        <fullName evidence="4">Malonyl-CoA:ACP transacylase (MAT) domain-containing protein</fullName>
    </recommendedName>
</protein>
<dbReference type="EMBL" id="JZWV01001774">
    <property type="protein sequence ID" value="KJY16222.1"/>
    <property type="molecule type" value="Genomic_DNA"/>
</dbReference>
<dbReference type="Proteomes" id="UP000033551">
    <property type="component" value="Unassembled WGS sequence"/>
</dbReference>
<dbReference type="AlphaFoldDB" id="A0A0F4I2R6"/>
<dbReference type="SMART" id="SM00827">
    <property type="entry name" value="PKS_AT"/>
    <property type="match status" value="1"/>
</dbReference>
<name>A0A0F4I2R6_9ACTN</name>
<keyword evidence="3" id="KW-0012">Acyltransferase</keyword>
<organism evidence="5 6">
    <name type="scientific">Streptomyces katrae</name>
    <dbReference type="NCBI Taxonomy" id="68223"/>
    <lineage>
        <taxon>Bacteria</taxon>
        <taxon>Bacillati</taxon>
        <taxon>Actinomycetota</taxon>
        <taxon>Actinomycetes</taxon>
        <taxon>Kitasatosporales</taxon>
        <taxon>Streptomycetaceae</taxon>
        <taxon>Streptomyces</taxon>
    </lineage>
</organism>
<accession>A0A0F4I2R6</accession>
<dbReference type="GO" id="GO:0004312">
    <property type="term" value="F:fatty acid synthase activity"/>
    <property type="evidence" value="ECO:0007669"/>
    <property type="project" value="TreeGrafter"/>
</dbReference>
<dbReference type="PANTHER" id="PTHR43775">
    <property type="entry name" value="FATTY ACID SYNTHASE"/>
    <property type="match status" value="1"/>
</dbReference>
<dbReference type="InterPro" id="IPR016036">
    <property type="entry name" value="Malonyl_transacylase_ACP-bd"/>
</dbReference>
<dbReference type="PANTHER" id="PTHR43775:SF51">
    <property type="entry name" value="INACTIVE PHENOLPHTHIOCEROL SYNTHESIS POLYKETIDE SYNTHASE TYPE I PKS1-RELATED"/>
    <property type="match status" value="1"/>
</dbReference>
<dbReference type="GO" id="GO:0006633">
    <property type="term" value="P:fatty acid biosynthetic process"/>
    <property type="evidence" value="ECO:0007669"/>
    <property type="project" value="TreeGrafter"/>
</dbReference>
<dbReference type="InterPro" id="IPR001227">
    <property type="entry name" value="Ac_transferase_dom_sf"/>
</dbReference>
<evidence type="ECO:0000256" key="2">
    <source>
        <dbReference type="ARBA" id="ARBA00023268"/>
    </source>
</evidence>
<comment type="caution">
    <text evidence="5">The sequence shown here is derived from an EMBL/GenBank/DDBJ whole genome shotgun (WGS) entry which is preliminary data.</text>
</comment>
<keyword evidence="1" id="KW-0808">Transferase</keyword>
<dbReference type="Pfam" id="PF00698">
    <property type="entry name" value="Acyl_transf_1"/>
    <property type="match status" value="1"/>
</dbReference>
<keyword evidence="2" id="KW-0511">Multifunctional enzyme</keyword>
<feature type="non-terminal residue" evidence="5">
    <location>
        <position position="155"/>
    </location>
</feature>
<proteinExistence type="predicted"/>
<gene>
    <name evidence="5" type="ORF">VR44_40545</name>
</gene>
<dbReference type="InterPro" id="IPR014043">
    <property type="entry name" value="Acyl_transferase_dom"/>
</dbReference>